<dbReference type="PANTHER" id="PTHR44472:SF1">
    <property type="entry name" value="DDB1 AND CUL4 ASSOCIATED FACTOR 4"/>
    <property type="match status" value="1"/>
</dbReference>
<gene>
    <name evidence="3" type="ORF">ZYGR_0AD05600</name>
</gene>
<evidence type="ECO:0000313" key="3">
    <source>
        <dbReference type="EMBL" id="GAV51377.1"/>
    </source>
</evidence>
<dbReference type="GO" id="GO:0080008">
    <property type="term" value="C:Cul4-RING E3 ubiquitin ligase complex"/>
    <property type="evidence" value="ECO:0007669"/>
    <property type="project" value="TreeGrafter"/>
</dbReference>
<dbReference type="eggNOG" id="ENOG502RS1A">
    <property type="taxonomic scope" value="Eukaryota"/>
</dbReference>
<dbReference type="SUPFAM" id="SSF82171">
    <property type="entry name" value="DPP6 N-terminal domain-like"/>
    <property type="match status" value="1"/>
</dbReference>
<reference evidence="3 4" key="1">
    <citation type="submission" date="2016-08" db="EMBL/GenBank/DDBJ databases">
        <title>Draft genome sequence of allopolyploid Zygosaccharomyces rouxii.</title>
        <authorList>
            <person name="Watanabe J."/>
            <person name="Uehara K."/>
            <person name="Mogi Y."/>
            <person name="Tsukioka Y."/>
        </authorList>
    </citation>
    <scope>NUCLEOTIDE SEQUENCE [LARGE SCALE GENOMIC DNA]</scope>
    <source>
        <strain evidence="3 4">NBRC 110957</strain>
    </source>
</reference>
<dbReference type="InterPro" id="IPR052254">
    <property type="entry name" value="CUL4-DDB1_E3_ligase_receptor"/>
</dbReference>
<dbReference type="OrthoDB" id="128867at2759"/>
<evidence type="ECO:0000313" key="4">
    <source>
        <dbReference type="Proteomes" id="UP000187013"/>
    </source>
</evidence>
<dbReference type="AlphaFoldDB" id="A0A1Q3A6T8"/>
<dbReference type="PANTHER" id="PTHR44472">
    <property type="entry name" value="DDB1- AND CUL4-ASSOCIATED FACTOR 4-RELATED"/>
    <property type="match status" value="1"/>
</dbReference>
<name>A0A1Q3A6T8_ZYGRO</name>
<accession>A0A1Q3A6T8</accession>
<evidence type="ECO:0000256" key="2">
    <source>
        <dbReference type="ARBA" id="ARBA00022737"/>
    </source>
</evidence>
<keyword evidence="2" id="KW-0677">Repeat</keyword>
<comment type="caution">
    <text evidence="3">The sequence shown here is derived from an EMBL/GenBank/DDBJ whole genome shotgun (WGS) entry which is preliminary data.</text>
</comment>
<dbReference type="Proteomes" id="UP000187013">
    <property type="component" value="Unassembled WGS sequence"/>
</dbReference>
<evidence type="ECO:0000256" key="1">
    <source>
        <dbReference type="ARBA" id="ARBA00022574"/>
    </source>
</evidence>
<protein>
    <submittedName>
        <fullName evidence="3">Uncharacterized protein</fullName>
    </submittedName>
</protein>
<keyword evidence="1" id="KW-0853">WD repeat</keyword>
<organism evidence="3 4">
    <name type="scientific">Zygosaccharomyces rouxii</name>
    <dbReference type="NCBI Taxonomy" id="4956"/>
    <lineage>
        <taxon>Eukaryota</taxon>
        <taxon>Fungi</taxon>
        <taxon>Dikarya</taxon>
        <taxon>Ascomycota</taxon>
        <taxon>Saccharomycotina</taxon>
        <taxon>Saccharomycetes</taxon>
        <taxon>Saccharomycetales</taxon>
        <taxon>Saccharomycetaceae</taxon>
        <taxon>Zygosaccharomyces</taxon>
    </lineage>
</organism>
<sequence>MPPRELPGFIFDESRGRYFPITSTNQNPNASRYNREDIKRRKIDNEKKLELANLKAKQFERYQEYWPQLFDPYEKVFGQRDAFNFIGGIERERYGYDKTDHTYQANRSGPIQLDFKDCSIFPYICHSGSTNLIVSTRNTIFKLPVNGHEPDALIRVYYARTLEGRSFDPSYGPEALIKRFDLDPDTRKAFVHLYLTETNIHHFGIEHLEHLRDTPHWCRAEFKSNENVHDAVNVGTDVVVALNNKIAVIPWDSSLPRMVRVLDKKNKSDILSLAVNDSDLGSRFLYAGCRDGSIYTIPFDENLIGQPIAQGTNSGFDFKAMRKINFPNIKLIISIKPFKDEGMVAVSGIMDTNSQALFVLDVLSDPCQMVIKLQTSFCNLTRDKEIFEITSDGHYICYGTRAGKGDFELFSTHVDDNLVIKSSKPRIYYPLISKSSQFFIGINHTHVRAAGFGYYVDDWKDLNQKGRLRLFVAMELERRDDGISSTIISTSL</sequence>
<proteinExistence type="predicted"/>
<dbReference type="EMBL" id="BDGX01000030">
    <property type="protein sequence ID" value="GAV51377.1"/>
    <property type="molecule type" value="Genomic_DNA"/>
</dbReference>